<protein>
    <submittedName>
        <fullName evidence="1">Uncharacterized protein</fullName>
    </submittedName>
</protein>
<sequence length="56" mass="5978">MRPKLYMSNLSGRFSCHRTGDKVVATGTEGADGVCVLMIYCSGAAYLGSKRNSFGI</sequence>
<reference evidence="1" key="1">
    <citation type="submission" date="2014-09" db="EMBL/GenBank/DDBJ databases">
        <authorList>
            <person name="Magalhaes I.L.F."/>
            <person name="Oliveira U."/>
            <person name="Santos F.R."/>
            <person name="Vidigal T.H.D.A."/>
            <person name="Brescovit A.D."/>
            <person name="Santos A.J."/>
        </authorList>
    </citation>
    <scope>NUCLEOTIDE SEQUENCE</scope>
    <source>
        <tissue evidence="1">Shoot tissue taken approximately 20 cm above the soil surface</tissue>
    </source>
</reference>
<organism evidence="1">
    <name type="scientific">Arundo donax</name>
    <name type="common">Giant reed</name>
    <name type="synonym">Donax arundinaceus</name>
    <dbReference type="NCBI Taxonomy" id="35708"/>
    <lineage>
        <taxon>Eukaryota</taxon>
        <taxon>Viridiplantae</taxon>
        <taxon>Streptophyta</taxon>
        <taxon>Embryophyta</taxon>
        <taxon>Tracheophyta</taxon>
        <taxon>Spermatophyta</taxon>
        <taxon>Magnoliopsida</taxon>
        <taxon>Liliopsida</taxon>
        <taxon>Poales</taxon>
        <taxon>Poaceae</taxon>
        <taxon>PACMAD clade</taxon>
        <taxon>Arundinoideae</taxon>
        <taxon>Arundineae</taxon>
        <taxon>Arundo</taxon>
    </lineage>
</organism>
<reference evidence="1" key="2">
    <citation type="journal article" date="2015" name="Data Brief">
        <title>Shoot transcriptome of the giant reed, Arundo donax.</title>
        <authorList>
            <person name="Barrero R.A."/>
            <person name="Guerrero F.D."/>
            <person name="Moolhuijzen P."/>
            <person name="Goolsby J.A."/>
            <person name="Tidwell J."/>
            <person name="Bellgard S.E."/>
            <person name="Bellgard M.I."/>
        </authorList>
    </citation>
    <scope>NUCLEOTIDE SEQUENCE</scope>
    <source>
        <tissue evidence="1">Shoot tissue taken approximately 20 cm above the soil surface</tissue>
    </source>
</reference>
<dbReference type="EMBL" id="GBRH01203204">
    <property type="protein sequence ID" value="JAD94691.1"/>
    <property type="molecule type" value="Transcribed_RNA"/>
</dbReference>
<evidence type="ECO:0000313" key="1">
    <source>
        <dbReference type="EMBL" id="JAD94691.1"/>
    </source>
</evidence>
<accession>A0A0A9E3Q2</accession>
<dbReference type="AlphaFoldDB" id="A0A0A9E3Q2"/>
<proteinExistence type="predicted"/>
<name>A0A0A9E3Q2_ARUDO</name>